<organism evidence="1 2">
    <name type="scientific">Anopheles christyi</name>
    <dbReference type="NCBI Taxonomy" id="43041"/>
    <lineage>
        <taxon>Eukaryota</taxon>
        <taxon>Metazoa</taxon>
        <taxon>Ecdysozoa</taxon>
        <taxon>Arthropoda</taxon>
        <taxon>Hexapoda</taxon>
        <taxon>Insecta</taxon>
        <taxon>Pterygota</taxon>
        <taxon>Neoptera</taxon>
        <taxon>Endopterygota</taxon>
        <taxon>Diptera</taxon>
        <taxon>Nematocera</taxon>
        <taxon>Culicoidea</taxon>
        <taxon>Culicidae</taxon>
        <taxon>Anophelinae</taxon>
        <taxon>Anopheles</taxon>
    </lineage>
</organism>
<dbReference type="VEuPathDB" id="VectorBase:ACHR005873"/>
<dbReference type="Proteomes" id="UP000075881">
    <property type="component" value="Unassembled WGS sequence"/>
</dbReference>
<sequence>MLLGTQTHCSGGGPGVVAAAAAAALVASKTGSSGTDFSIAAIMARGGNSSSREPSERSSKY</sequence>
<reference evidence="1" key="2">
    <citation type="submission" date="2020-05" db="UniProtKB">
        <authorList>
            <consortium name="EnsemblMetazoa"/>
        </authorList>
    </citation>
    <scope>IDENTIFICATION</scope>
    <source>
        <strain evidence="1">ACHKN1017</strain>
    </source>
</reference>
<reference evidence="2" key="1">
    <citation type="submission" date="2013-03" db="EMBL/GenBank/DDBJ databases">
        <title>The Genome Sequence of Anopheles christyi ACHKN1017.</title>
        <authorList>
            <consortium name="The Broad Institute Genomics Platform"/>
            <person name="Neafsey D.E."/>
            <person name="Besansky N."/>
            <person name="Walker B."/>
            <person name="Young S.K."/>
            <person name="Zeng Q."/>
            <person name="Gargeya S."/>
            <person name="Fitzgerald M."/>
            <person name="Haas B."/>
            <person name="Abouelleil A."/>
            <person name="Allen A.W."/>
            <person name="Alvarado L."/>
            <person name="Arachchi H.M."/>
            <person name="Berlin A.M."/>
            <person name="Chapman S.B."/>
            <person name="Gainer-Dewar J."/>
            <person name="Goldberg J."/>
            <person name="Griggs A."/>
            <person name="Gujja S."/>
            <person name="Hansen M."/>
            <person name="Howarth C."/>
            <person name="Imamovic A."/>
            <person name="Ireland A."/>
            <person name="Larimer J."/>
            <person name="McCowan C."/>
            <person name="Murphy C."/>
            <person name="Pearson M."/>
            <person name="Poon T.W."/>
            <person name="Priest M."/>
            <person name="Roberts A."/>
            <person name="Saif S."/>
            <person name="Shea T."/>
            <person name="Sisk P."/>
            <person name="Sykes S."/>
            <person name="Wortman J."/>
            <person name="Nusbaum C."/>
            <person name="Birren B."/>
        </authorList>
    </citation>
    <scope>NUCLEOTIDE SEQUENCE [LARGE SCALE GENOMIC DNA]</scope>
    <source>
        <strain evidence="2">ACHKN1017</strain>
    </source>
</reference>
<protein>
    <submittedName>
        <fullName evidence="1">Uncharacterized protein</fullName>
    </submittedName>
</protein>
<dbReference type="AlphaFoldDB" id="A0A182K538"/>
<dbReference type="EnsemblMetazoa" id="ACHR005873-RA">
    <property type="protein sequence ID" value="ACHR005873-PA"/>
    <property type="gene ID" value="ACHR005873"/>
</dbReference>
<name>A0A182K538_9DIPT</name>
<evidence type="ECO:0000313" key="1">
    <source>
        <dbReference type="EnsemblMetazoa" id="ACHR005873-PA"/>
    </source>
</evidence>
<keyword evidence="2" id="KW-1185">Reference proteome</keyword>
<evidence type="ECO:0000313" key="2">
    <source>
        <dbReference type="Proteomes" id="UP000075881"/>
    </source>
</evidence>
<accession>A0A182K538</accession>
<proteinExistence type="predicted"/>